<feature type="transmembrane region" description="Helical" evidence="2">
    <location>
        <begin position="62"/>
        <end position="82"/>
    </location>
</feature>
<proteinExistence type="predicted"/>
<feature type="transmembrane region" description="Helical" evidence="2">
    <location>
        <begin position="6"/>
        <end position="24"/>
    </location>
</feature>
<feature type="coiled-coil region" evidence="1">
    <location>
        <begin position="321"/>
        <end position="369"/>
    </location>
</feature>
<dbReference type="AlphaFoldDB" id="A0A1B1TG60"/>
<evidence type="ECO:0000256" key="1">
    <source>
        <dbReference type="SAM" id="Coils"/>
    </source>
</evidence>
<dbReference type="EMBL" id="KP211933">
    <property type="protein sequence ID" value="ANV81256.1"/>
    <property type="molecule type" value="Genomic_DNA"/>
</dbReference>
<keyword evidence="1" id="KW-0175">Coiled coil</keyword>
<protein>
    <submittedName>
        <fullName evidence="3">Uncharacterized protein</fullName>
    </submittedName>
</protein>
<keyword evidence="2" id="KW-0472">Membrane</keyword>
<accession>A0A1B1TG60</accession>
<keyword evidence="2" id="KW-0812">Transmembrane</keyword>
<name>A0A1B1TG60_9ARCH</name>
<reference evidence="3" key="1">
    <citation type="submission" date="2014-11" db="EMBL/GenBank/DDBJ databases">
        <authorList>
            <person name="Zhu J."/>
            <person name="Qi W."/>
            <person name="Song R."/>
        </authorList>
    </citation>
    <scope>NUCLEOTIDE SEQUENCE</scope>
</reference>
<evidence type="ECO:0000313" key="3">
    <source>
        <dbReference type="EMBL" id="ANV81256.1"/>
    </source>
</evidence>
<evidence type="ECO:0000256" key="2">
    <source>
        <dbReference type="SAM" id="Phobius"/>
    </source>
</evidence>
<feature type="transmembrane region" description="Helical" evidence="2">
    <location>
        <begin position="213"/>
        <end position="234"/>
    </location>
</feature>
<reference evidence="3" key="2">
    <citation type="journal article" date="2015" name="ISME J.">
        <title>A new class of marine Euryarchaeota group II from the Mediterranean deep chlorophyll maximum.</title>
        <authorList>
            <person name="Martin-Cuadrado A.B."/>
            <person name="Garcia-Heredia I."/>
            <person name="Molto A.G."/>
            <person name="Lopez-Ubeda R."/>
            <person name="Kimes N."/>
            <person name="Lopez-Garcia P."/>
            <person name="Moreira D."/>
            <person name="Rodriguez-Valera F."/>
        </authorList>
    </citation>
    <scope>NUCLEOTIDE SEQUENCE</scope>
</reference>
<feature type="transmembrane region" description="Helical" evidence="2">
    <location>
        <begin position="137"/>
        <end position="156"/>
    </location>
</feature>
<sequence>MKQLGISGQYLVVLFIIFVIFIFWSGGSKKTRQVTTTRIVHQRYYSNPRSNSRNLNNPPGKFNLFALTFSICIMLLICFIALSEWNSAVINELDGEDNRRYGQSWDYAINDFLFTDADMGFEVGDELPQRMSPNGPWYWIIYAASCFFIMIGVNRASNRRIKHGKELEDSERSLRPILRRLAMDPNGVIEGRIRLPSAVPISKPSKKEERTIILIYAVSALVLIWTFLSIGSYFNELATEANNKYWGNNMGENHNAQAFLLISMSLINTISSQIAVRYLFAEYEGEDDSILPTSVRNQQDKIEEQRVRNLSSEPATPDDVLKALAREMEAAKAEAAFLRQELDETKNKVKGLEVELDEKKVELESIQEITKSMEKIVEDNKDSGDKALSLQDSVMVGDNLFSGDKIDKQIFNDPQAIAKAAIEAYREGRKDSSKIDLDFD</sequence>
<keyword evidence="2" id="KW-1133">Transmembrane helix</keyword>
<organism evidence="3">
    <name type="scientific">uncultured Poseidoniia archaeon</name>
    <dbReference type="NCBI Taxonomy" id="1697135"/>
    <lineage>
        <taxon>Archaea</taxon>
        <taxon>Methanobacteriati</taxon>
        <taxon>Thermoplasmatota</taxon>
        <taxon>Candidatus Poseidoniia</taxon>
        <taxon>environmental samples</taxon>
    </lineage>
</organism>